<evidence type="ECO:0008006" key="4">
    <source>
        <dbReference type="Google" id="ProtNLM"/>
    </source>
</evidence>
<proteinExistence type="predicted"/>
<feature type="region of interest" description="Disordered" evidence="1">
    <location>
        <begin position="208"/>
        <end position="244"/>
    </location>
</feature>
<evidence type="ECO:0000256" key="1">
    <source>
        <dbReference type="SAM" id="MobiDB-lite"/>
    </source>
</evidence>
<accession>A0A8G2BI54</accession>
<gene>
    <name evidence="2" type="ORF">SAMN05660686_02527</name>
</gene>
<protein>
    <recommendedName>
        <fullName evidence="4">PAS domain-containing protein</fullName>
    </recommendedName>
</protein>
<evidence type="ECO:0000313" key="2">
    <source>
        <dbReference type="EMBL" id="SDF84782.1"/>
    </source>
</evidence>
<evidence type="ECO:0000313" key="3">
    <source>
        <dbReference type="Proteomes" id="UP000198615"/>
    </source>
</evidence>
<organism evidence="2 3">
    <name type="scientific">Thalassobaculum litoreum DSM 18839</name>
    <dbReference type="NCBI Taxonomy" id="1123362"/>
    <lineage>
        <taxon>Bacteria</taxon>
        <taxon>Pseudomonadati</taxon>
        <taxon>Pseudomonadota</taxon>
        <taxon>Alphaproteobacteria</taxon>
        <taxon>Rhodospirillales</taxon>
        <taxon>Thalassobaculaceae</taxon>
        <taxon>Thalassobaculum</taxon>
    </lineage>
</organism>
<dbReference type="Proteomes" id="UP000198615">
    <property type="component" value="Unassembled WGS sequence"/>
</dbReference>
<sequence length="244" mass="27757">MARFRIWSNTAEYLSLSAIDRPVLADLYRYWRDLSVNGVPPRQKDLALHDMPDCLSNIALIDVARPTREDKDLPPGFPLRARYLLVGEALTRLLGENPTGMLINEVYSRDVAQEVGGALFKSMDTQRPLYYRREFQILRKSFGYDRLILPMRLQASEVRRILLAIFPLDKKLVSADQWRGELEKFEAMQEMETRMSAAWAESLGYAASPEEDLGPETAAHGSAQGHEMDASNYFDLPARGRSSD</sequence>
<name>A0A8G2BI54_9PROT</name>
<reference evidence="2 3" key="1">
    <citation type="submission" date="2016-10" db="EMBL/GenBank/DDBJ databases">
        <authorList>
            <person name="Varghese N."/>
            <person name="Submissions S."/>
        </authorList>
    </citation>
    <scope>NUCLEOTIDE SEQUENCE [LARGE SCALE GENOMIC DNA]</scope>
    <source>
        <strain evidence="2 3">DSM 18839</strain>
    </source>
</reference>
<comment type="caution">
    <text evidence="2">The sequence shown here is derived from an EMBL/GenBank/DDBJ whole genome shotgun (WGS) entry which is preliminary data.</text>
</comment>
<dbReference type="EMBL" id="FNBW01000007">
    <property type="protein sequence ID" value="SDF84782.1"/>
    <property type="molecule type" value="Genomic_DNA"/>
</dbReference>
<dbReference type="RefSeq" id="WP_093150771.1">
    <property type="nucleotide sequence ID" value="NZ_FNBW01000007.1"/>
</dbReference>
<keyword evidence="3" id="KW-1185">Reference proteome</keyword>
<dbReference type="AlphaFoldDB" id="A0A8G2BI54"/>